<feature type="domain" description="SET" evidence="1">
    <location>
        <begin position="166"/>
        <end position="355"/>
    </location>
</feature>
<evidence type="ECO:0000313" key="2">
    <source>
        <dbReference type="EMBL" id="CAK0842570.1"/>
    </source>
</evidence>
<organism evidence="2 3">
    <name type="scientific">Prorocentrum cordatum</name>
    <dbReference type="NCBI Taxonomy" id="2364126"/>
    <lineage>
        <taxon>Eukaryota</taxon>
        <taxon>Sar</taxon>
        <taxon>Alveolata</taxon>
        <taxon>Dinophyceae</taxon>
        <taxon>Prorocentrales</taxon>
        <taxon>Prorocentraceae</taxon>
        <taxon>Prorocentrum</taxon>
    </lineage>
</organism>
<accession>A0ABN9TAV3</accession>
<dbReference type="InterPro" id="IPR001214">
    <property type="entry name" value="SET_dom"/>
</dbReference>
<dbReference type="InterPro" id="IPR046341">
    <property type="entry name" value="SET_dom_sf"/>
</dbReference>
<dbReference type="Proteomes" id="UP001189429">
    <property type="component" value="Unassembled WGS sequence"/>
</dbReference>
<dbReference type="Gene3D" id="2.170.270.10">
    <property type="entry name" value="SET domain"/>
    <property type="match status" value="1"/>
</dbReference>
<dbReference type="SUPFAM" id="SSF82199">
    <property type="entry name" value="SET domain"/>
    <property type="match status" value="1"/>
</dbReference>
<sequence>MAKARRLDGGGHADVGVTSEGASELPGYVHGSSVVGALVEIRGLESKPELNGLTARILFFDLDSGAYAVELVEANGADLSGTEQRAPVQLKLVAEACHVLPDGDDRILPDTESKDRAAFLIRMGYLYSAEMFLNAHPEVDLKRAWTAKAAEGVAHEIICEPTSGIPSMKLVDVPGKGLGFVAQRSIKPGEVVLVDTVFAVVNHTNDDDENLDMAEEIMRRSKLTESHRQCFEQKVDVLSCPSTRQSHFQTRAMSRGLPDHFARLANISEANAFSHRGDLAEKPTSLQMRPMPTSFALLPVGARFNHSCRPNALMRMGSDTAATVPGSQSRAVSGVAYWTAVRPIQAGEEVTGGYVPGRRILWQSGRRSWPLGASFAAARDATRRGGWIPTQQYPASAVKRTGSFKRTAICDWRILQSHPRQPMALARLATLSTTVPRCCSGTRRQKRSLLT</sequence>
<dbReference type="EMBL" id="CAUYUJ010014526">
    <property type="protein sequence ID" value="CAK0842570.1"/>
    <property type="molecule type" value="Genomic_DNA"/>
</dbReference>
<evidence type="ECO:0000259" key="1">
    <source>
        <dbReference type="PROSITE" id="PS50280"/>
    </source>
</evidence>
<dbReference type="PANTHER" id="PTHR47332">
    <property type="entry name" value="SET DOMAIN-CONTAINING PROTEIN 5"/>
    <property type="match status" value="1"/>
</dbReference>
<keyword evidence="3" id="KW-1185">Reference proteome</keyword>
<dbReference type="PANTHER" id="PTHR47332:SF4">
    <property type="entry name" value="SET DOMAIN-CONTAINING PROTEIN 5"/>
    <property type="match status" value="1"/>
</dbReference>
<protein>
    <recommendedName>
        <fullName evidence="1">SET domain-containing protein</fullName>
    </recommendedName>
</protein>
<reference evidence="2" key="1">
    <citation type="submission" date="2023-10" db="EMBL/GenBank/DDBJ databases">
        <authorList>
            <person name="Chen Y."/>
            <person name="Shah S."/>
            <person name="Dougan E. K."/>
            <person name="Thang M."/>
            <person name="Chan C."/>
        </authorList>
    </citation>
    <scope>NUCLEOTIDE SEQUENCE [LARGE SCALE GENOMIC DNA]</scope>
</reference>
<proteinExistence type="predicted"/>
<gene>
    <name evidence="2" type="ORF">PCOR1329_LOCUS37330</name>
</gene>
<evidence type="ECO:0000313" key="3">
    <source>
        <dbReference type="Proteomes" id="UP001189429"/>
    </source>
</evidence>
<comment type="caution">
    <text evidence="2">The sequence shown here is derived from an EMBL/GenBank/DDBJ whole genome shotgun (WGS) entry which is preliminary data.</text>
</comment>
<dbReference type="Pfam" id="PF00856">
    <property type="entry name" value="SET"/>
    <property type="match status" value="1"/>
</dbReference>
<dbReference type="InterPro" id="IPR053185">
    <property type="entry name" value="SET_domain_protein"/>
</dbReference>
<dbReference type="PROSITE" id="PS50280">
    <property type="entry name" value="SET"/>
    <property type="match status" value="1"/>
</dbReference>
<name>A0ABN9TAV3_9DINO</name>